<dbReference type="PROSITE" id="PS50112">
    <property type="entry name" value="PAS"/>
    <property type="match status" value="1"/>
</dbReference>
<dbReference type="InterPro" id="IPR000014">
    <property type="entry name" value="PAS"/>
</dbReference>
<dbReference type="FunFam" id="3.30.450.20:FF:000075">
    <property type="entry name" value="Methyl-accepting chemotaxis protein"/>
    <property type="match status" value="1"/>
</dbReference>
<feature type="domain" description="HAMP" evidence="10">
    <location>
        <begin position="346"/>
        <end position="387"/>
    </location>
</feature>
<dbReference type="Pfam" id="PF00015">
    <property type="entry name" value="MCPsignal"/>
    <property type="match status" value="1"/>
</dbReference>
<dbReference type="GO" id="GO:0007165">
    <property type="term" value="P:signal transduction"/>
    <property type="evidence" value="ECO:0007669"/>
    <property type="project" value="UniProtKB-KW"/>
</dbReference>
<dbReference type="CDD" id="cd11386">
    <property type="entry name" value="MCP_signal"/>
    <property type="match status" value="1"/>
</dbReference>
<dbReference type="EMBL" id="CP003154">
    <property type="protein sequence ID" value="AFL73234.1"/>
    <property type="molecule type" value="Genomic_DNA"/>
</dbReference>
<dbReference type="Pfam" id="PF13188">
    <property type="entry name" value="PAS_8"/>
    <property type="match status" value="1"/>
</dbReference>
<feature type="coiled-coil region" evidence="6">
    <location>
        <begin position="814"/>
        <end position="852"/>
    </location>
</feature>
<feature type="domain" description="Methyl-accepting transducer" evidence="8">
    <location>
        <begin position="614"/>
        <end position="843"/>
    </location>
</feature>
<dbReference type="FunFam" id="1.10.287.950:FF:000001">
    <property type="entry name" value="Methyl-accepting chemotaxis sensory transducer"/>
    <property type="match status" value="1"/>
</dbReference>
<evidence type="ECO:0000256" key="3">
    <source>
        <dbReference type="ARBA" id="ARBA00023224"/>
    </source>
</evidence>
<evidence type="ECO:0000256" key="6">
    <source>
        <dbReference type="SAM" id="Coils"/>
    </source>
</evidence>
<feature type="domain" description="PAS" evidence="9">
    <location>
        <begin position="395"/>
        <end position="437"/>
    </location>
</feature>
<feature type="region of interest" description="Disordered" evidence="7">
    <location>
        <begin position="626"/>
        <end position="650"/>
    </location>
</feature>
<dbReference type="InterPro" id="IPR013587">
    <property type="entry name" value="Nitrate/nitrite_sensing"/>
</dbReference>
<evidence type="ECO:0000256" key="1">
    <source>
        <dbReference type="ARBA" id="ARBA00004370"/>
    </source>
</evidence>
<evidence type="ECO:0000259" key="9">
    <source>
        <dbReference type="PROSITE" id="PS50112"/>
    </source>
</evidence>
<comment type="similarity">
    <text evidence="4">Belongs to the methyl-accepting chemotaxis (MCP) protein family.</text>
</comment>
<name>I3Y8B6_THIV6</name>
<protein>
    <submittedName>
        <fullName evidence="11">Methyl-accepting chemotaxis protein</fullName>
    </submittedName>
</protein>
<dbReference type="SMART" id="SM00304">
    <property type="entry name" value="HAMP"/>
    <property type="match status" value="3"/>
</dbReference>
<dbReference type="InterPro" id="IPR051310">
    <property type="entry name" value="MCP_chemotaxis"/>
</dbReference>
<feature type="region of interest" description="Disordered" evidence="7">
    <location>
        <begin position="872"/>
        <end position="921"/>
    </location>
</feature>
<dbReference type="PROSITE" id="PS50111">
    <property type="entry name" value="CHEMOTAXIS_TRANSDUC_2"/>
    <property type="match status" value="1"/>
</dbReference>
<dbReference type="SMART" id="SM00283">
    <property type="entry name" value="MA"/>
    <property type="match status" value="1"/>
</dbReference>
<comment type="subcellular location">
    <subcellularLocation>
        <location evidence="1">Membrane</location>
    </subcellularLocation>
</comment>
<evidence type="ECO:0000259" key="10">
    <source>
        <dbReference type="PROSITE" id="PS50885"/>
    </source>
</evidence>
<organism evidence="11 12">
    <name type="scientific">Thiocystis violascens (strain ATCC 17096 / DSM 198 / 6111)</name>
    <name type="common">Chromatium violascens</name>
    <dbReference type="NCBI Taxonomy" id="765911"/>
    <lineage>
        <taxon>Bacteria</taxon>
        <taxon>Pseudomonadati</taxon>
        <taxon>Pseudomonadota</taxon>
        <taxon>Gammaproteobacteria</taxon>
        <taxon>Chromatiales</taxon>
        <taxon>Chromatiaceae</taxon>
        <taxon>Thiocystis</taxon>
    </lineage>
</organism>
<dbReference type="SUPFAM" id="SSF58104">
    <property type="entry name" value="Methyl-accepting chemotaxis protein (MCP) signaling domain"/>
    <property type="match status" value="1"/>
</dbReference>
<dbReference type="PANTHER" id="PTHR43531">
    <property type="entry name" value="PROTEIN ICFG"/>
    <property type="match status" value="1"/>
</dbReference>
<gene>
    <name evidence="11" type="ordered locus">Thivi_1211</name>
</gene>
<feature type="domain" description="HAMP" evidence="10">
    <location>
        <begin position="557"/>
        <end position="609"/>
    </location>
</feature>
<dbReference type="Gene3D" id="3.30.450.20">
    <property type="entry name" value="PAS domain"/>
    <property type="match status" value="1"/>
</dbReference>
<dbReference type="InterPro" id="IPR004089">
    <property type="entry name" value="MCPsignal_dom"/>
</dbReference>
<keyword evidence="12" id="KW-1185">Reference proteome</keyword>
<dbReference type="STRING" id="765911.Thivi_1211"/>
<dbReference type="PROSITE" id="PS50885">
    <property type="entry name" value="HAMP"/>
    <property type="match status" value="2"/>
</dbReference>
<dbReference type="SUPFAM" id="SSF55785">
    <property type="entry name" value="PYP-like sensor domain (PAS domain)"/>
    <property type="match status" value="1"/>
</dbReference>
<evidence type="ECO:0000259" key="8">
    <source>
        <dbReference type="PROSITE" id="PS50111"/>
    </source>
</evidence>
<dbReference type="Gene3D" id="6.10.340.10">
    <property type="match status" value="1"/>
</dbReference>
<evidence type="ECO:0000313" key="11">
    <source>
        <dbReference type="EMBL" id="AFL73234.1"/>
    </source>
</evidence>
<dbReference type="OrthoDB" id="9781845at2"/>
<dbReference type="HOGENOM" id="CLU_000445_107_22_6"/>
<dbReference type="Pfam" id="PF08376">
    <property type="entry name" value="NIT"/>
    <property type="match status" value="1"/>
</dbReference>
<dbReference type="Gene3D" id="1.10.287.950">
    <property type="entry name" value="Methyl-accepting chemotaxis protein"/>
    <property type="match status" value="1"/>
</dbReference>
<dbReference type="GO" id="GO:0004888">
    <property type="term" value="F:transmembrane signaling receptor activity"/>
    <property type="evidence" value="ECO:0007669"/>
    <property type="project" value="TreeGrafter"/>
</dbReference>
<keyword evidence="3 5" id="KW-0807">Transducer</keyword>
<dbReference type="PANTHER" id="PTHR43531:SF14">
    <property type="entry name" value="METHYL-ACCEPTING CHEMOTAXIS PROTEIN I-RELATED"/>
    <property type="match status" value="1"/>
</dbReference>
<reference evidence="11 12" key="1">
    <citation type="submission" date="2012-06" db="EMBL/GenBank/DDBJ databases">
        <title>Complete sequence of Thiocystis violascens DSM 198.</title>
        <authorList>
            <consortium name="US DOE Joint Genome Institute"/>
            <person name="Lucas S."/>
            <person name="Han J."/>
            <person name="Lapidus A."/>
            <person name="Cheng J.-F."/>
            <person name="Goodwin L."/>
            <person name="Pitluck S."/>
            <person name="Peters L."/>
            <person name="Ovchinnikova G."/>
            <person name="Teshima H."/>
            <person name="Detter J.C."/>
            <person name="Han C."/>
            <person name="Tapia R."/>
            <person name="Land M."/>
            <person name="Hauser L."/>
            <person name="Kyrpides N."/>
            <person name="Ivanova N."/>
            <person name="Pagani I."/>
            <person name="Vogl K."/>
            <person name="Liu Z."/>
            <person name="Frigaard N.-U."/>
            <person name="Bryant D."/>
            <person name="Woyke T."/>
        </authorList>
    </citation>
    <scope>NUCLEOTIDE SEQUENCE [LARGE SCALE GENOMIC DNA]</scope>
    <source>
        <strain evidence="12">ATCC 17096 / DSM 198 / 6111</strain>
    </source>
</reference>
<dbReference type="GO" id="GO:0006935">
    <property type="term" value="P:chemotaxis"/>
    <property type="evidence" value="ECO:0007669"/>
    <property type="project" value="TreeGrafter"/>
</dbReference>
<dbReference type="RefSeq" id="WP_014777718.1">
    <property type="nucleotide sequence ID" value="NC_018012.1"/>
</dbReference>
<evidence type="ECO:0000313" key="12">
    <source>
        <dbReference type="Proteomes" id="UP000006062"/>
    </source>
</evidence>
<dbReference type="AlphaFoldDB" id="I3Y8B6"/>
<dbReference type="GO" id="GO:0005886">
    <property type="term" value="C:plasma membrane"/>
    <property type="evidence" value="ECO:0007669"/>
    <property type="project" value="TreeGrafter"/>
</dbReference>
<dbReference type="Pfam" id="PF18947">
    <property type="entry name" value="HAMP_2"/>
    <property type="match status" value="1"/>
</dbReference>
<dbReference type="Proteomes" id="UP000006062">
    <property type="component" value="Chromosome"/>
</dbReference>
<dbReference type="InterPro" id="IPR035965">
    <property type="entry name" value="PAS-like_dom_sf"/>
</dbReference>
<dbReference type="InterPro" id="IPR003660">
    <property type="entry name" value="HAMP_dom"/>
</dbReference>
<evidence type="ECO:0000256" key="5">
    <source>
        <dbReference type="PROSITE-ProRule" id="PRU00284"/>
    </source>
</evidence>
<keyword evidence="6" id="KW-0175">Coiled coil</keyword>
<accession>I3Y8B6</accession>
<dbReference type="KEGG" id="tvi:Thivi_1211"/>
<sequence length="921" mass="99565">MLNRLKIKTKLLLLAGVPALALLSIALFLTTRMVEDLGEIGHGQSLGELVVGLGEVAHELQKERGMTAGFLSSQGTKFADRLPTQRQASDAAIAHLQQTLAQVDRDGLEADYRTRLDQLPASLLTLQEWRKSISALKVEPPASFRLYSELIAQLLEIAARTGNALHDAGIARLTHAKSALLFLKERNGQERALLSGAFSAGRITRADYDLLMTLLIDQSNYRRILNSFATPEQMAFVDATLNDPIVKVVEGIERMVRETGAEAELNYPPVTWFDQITAKIDLLRIVEERFSADITNTNAASASAARTAITVYLTAIGLTLLLTLWLGVGIVRGILRQMGGEPDVAARVARNIAEGKLDNEIPLRRGDTDSLLASMKNMQSQLHDRIESERQIAAASLRIQNALDKASTNMMVADNAGRIIYMNAAVQRMMRATEDDMRQDLPNFRAERLLGSNFDEFHRNPAHQKNMLGRLTEEKVSEIKIGGRLFRLVSNPVIDAQGERLGSVVEWTDRTNEAKVQQELSALLEAAVRGDFEHRLNTADKEGFFQQMGEGMNRLVEIVSAGLSDIARVLNSIAHGDLTQQITADYAGTFGQLKDDTNATVAQLREVVGRIQEAAASINSAAQEISAGNSDLSARTESQASSLEETASSMEELTATVRQNAQNAHQANQLASGAHATIQHGGETVKAVVSTMGAIQESSGKIADIIGVIDSIAFQTNILALNAAVEAARAGEQGRGFAVVAAEVRTLAQRSAQAAREIKGLIADSMNTVDGGVKLAQQAGTAMDDVVDSFQQVATLVTEIAGASREQSAGIEQVTQAVTQIDEMTQQNAALVEEAAAATESLEDQARELARAVSIFRLAEGAPDNVKREIAERRGPHRPANVSRLPASTVKTAATPNPPPVSGPAPERRTPGSEQDDWEEF</sequence>
<proteinExistence type="inferred from homology"/>
<keyword evidence="2" id="KW-0488">Methylation</keyword>
<dbReference type="eggNOG" id="COG0840">
    <property type="taxonomic scope" value="Bacteria"/>
</dbReference>
<evidence type="ECO:0000256" key="7">
    <source>
        <dbReference type="SAM" id="MobiDB-lite"/>
    </source>
</evidence>
<evidence type="ECO:0000256" key="4">
    <source>
        <dbReference type="ARBA" id="ARBA00029447"/>
    </source>
</evidence>
<evidence type="ECO:0000256" key="2">
    <source>
        <dbReference type="ARBA" id="ARBA00022481"/>
    </source>
</evidence>